<dbReference type="EMBL" id="ON624112">
    <property type="protein sequence ID" value="UTQ78242.1"/>
    <property type="molecule type" value="Genomic_DNA"/>
</dbReference>
<evidence type="ECO:0000313" key="2">
    <source>
        <dbReference type="Proteomes" id="UP001060037"/>
    </source>
</evidence>
<protein>
    <submittedName>
        <fullName evidence="1">Uncharacterized protein</fullName>
    </submittedName>
</protein>
<organism evidence="1 2">
    <name type="scientific">Aeromonas phage Aer_P220</name>
    <dbReference type="NCBI Taxonomy" id="2951227"/>
    <lineage>
        <taxon>Viruses</taxon>
        <taxon>Duplodnaviria</taxon>
        <taxon>Heunggongvirae</taxon>
        <taxon>Uroviricota</taxon>
        <taxon>Caudoviricetes</taxon>
        <taxon>Autographivirales</taxon>
        <taxon>Autographivirales incertae sedis</taxon>
        <taxon>Yinyavirus</taxon>
        <taxon>Yinyavirus AerP220</taxon>
    </lineage>
</organism>
<sequence>MSFIIAAETTKVFKSGSFVEETVFFVQDDQSGAIVSKKVYATEAEAQAELDGLKGLEVGMVFAQAAFPDLGTKGQVAKANVVAEYIAWEAAGRPVKEAKQVADGAEPEAPAADESF</sequence>
<accession>A0A9E7NM59</accession>
<keyword evidence="2" id="KW-1185">Reference proteome</keyword>
<proteinExistence type="predicted"/>
<dbReference type="Proteomes" id="UP001060037">
    <property type="component" value="Segment"/>
</dbReference>
<reference evidence="1" key="1">
    <citation type="submission" date="2022-05" db="EMBL/GenBank/DDBJ databases">
        <authorList>
            <person name="Tikunov A."/>
            <person name="Kozlova Y."/>
            <person name="Morozova V."/>
            <person name="Jdeed G."/>
            <person name="Bardasheva A."/>
            <person name="Tikunova N."/>
        </authorList>
    </citation>
    <scope>NUCLEOTIDE SEQUENCE</scope>
</reference>
<evidence type="ECO:0000313" key="1">
    <source>
        <dbReference type="EMBL" id="UTQ78242.1"/>
    </source>
</evidence>
<name>A0A9E7NM59_9CAUD</name>